<name>H2ECY6_9VIRU</name>
<evidence type="ECO:0000313" key="3">
    <source>
        <dbReference type="EMBL" id="AEX62259.1"/>
    </source>
</evidence>
<dbReference type="PANTHER" id="PTHR22847">
    <property type="entry name" value="WD40 REPEAT PROTEIN"/>
    <property type="match status" value="1"/>
</dbReference>
<dbReference type="InterPro" id="IPR015943">
    <property type="entry name" value="WD40/YVTN_repeat-like_dom_sf"/>
</dbReference>
<sequence>MDFDKNILYDLEVHEVDFDLLLDVIDMIGYDRKTIQLLINNLPPDYNLRKFPKELLETIKLQPTSYIIATGNKDETIKLYRISTKRSTTNYYFDKSIKYYPTNKKYKMSNKIQYISYLNNNQIISCDRDNILRIWDTITGDLIKEILNTENTFINPLIPSPNGIICAFDNGYIKFFDLNTHIWMNVFINLRIGGYMNVCWLSGTKIILGYHDGIIEIWDTENNILIKSWEAFDELIDKIRLSPDGSQFAVTSITSDFIKIYDSTNYELVVFINSTNHINFMYSSVDDFIVSFNWNNVIEIWNYRTGLLIKKFEDYYNLFYSLNNKNKNNIKYICFSPLGNHLIISNKNRIIIFDWEIGEEVLSFDTYNISDLCLVPDFNNNLINRIDKILSA</sequence>
<evidence type="ECO:0000256" key="2">
    <source>
        <dbReference type="ARBA" id="ARBA00022737"/>
    </source>
</evidence>
<dbReference type="EMBL" id="JN885995">
    <property type="protein sequence ID" value="AEX62259.1"/>
    <property type="molecule type" value="Genomic_DNA"/>
</dbReference>
<accession>H2ECY6</accession>
<dbReference type="InterPro" id="IPR036322">
    <property type="entry name" value="WD40_repeat_dom_sf"/>
</dbReference>
<dbReference type="InterPro" id="IPR001680">
    <property type="entry name" value="WD40_rpt"/>
</dbReference>
<protein>
    <submittedName>
        <fullName evidence="3">Putative BTB_POZ domain-containing protein</fullName>
    </submittedName>
</protein>
<dbReference type="Pfam" id="PF00400">
    <property type="entry name" value="WD40"/>
    <property type="match status" value="1"/>
</dbReference>
<dbReference type="SUPFAM" id="SSF50978">
    <property type="entry name" value="WD40 repeat-like"/>
    <property type="match status" value="1"/>
</dbReference>
<keyword evidence="2" id="KW-0677">Repeat</keyword>
<gene>
    <name evidence="3" type="ORF">mv_R54</name>
</gene>
<reference evidence="3" key="1">
    <citation type="submission" date="2011-10" db="EMBL/GenBank/DDBJ databases">
        <title>Provirophages and transpovirons: unique mobilome of giant viruses.</title>
        <authorList>
            <person name="Desnues C."/>
            <person name="LaScola B."/>
            <person name="Yutin N."/>
            <person name="Fournous G."/>
            <person name="Koonin E."/>
            <person name="Raoult D."/>
        </authorList>
    </citation>
    <scope>NUCLEOTIDE SEQUENCE</scope>
    <source>
        <strain evidence="3">Mv13-mv</strain>
    </source>
</reference>
<proteinExistence type="predicted"/>
<evidence type="ECO:0000256" key="1">
    <source>
        <dbReference type="ARBA" id="ARBA00022574"/>
    </source>
</evidence>
<organism evidence="3">
    <name type="scientific">Moumouvirus sp. 'Monve'</name>
    <dbReference type="NCBI Taxonomy" id="1128131"/>
    <lineage>
        <taxon>Viruses</taxon>
        <taxon>Varidnaviria</taxon>
        <taxon>Bamfordvirae</taxon>
        <taxon>Nucleocytoviricota</taxon>
        <taxon>Megaviricetes</taxon>
        <taxon>Imitervirales</taxon>
        <taxon>Mimiviridae</taxon>
        <taxon>Megamimivirinae</taxon>
        <taxon>Moumouvirus</taxon>
    </lineage>
</organism>
<dbReference type="PANTHER" id="PTHR22847:SF637">
    <property type="entry name" value="WD REPEAT DOMAIN 5B"/>
    <property type="match status" value="1"/>
</dbReference>
<dbReference type="SMART" id="SM00320">
    <property type="entry name" value="WD40"/>
    <property type="match status" value="4"/>
</dbReference>
<dbReference type="Gene3D" id="2.130.10.10">
    <property type="entry name" value="YVTN repeat-like/Quinoprotein amine dehydrogenase"/>
    <property type="match status" value="2"/>
</dbReference>
<keyword evidence="1" id="KW-0853">WD repeat</keyword>